<reference evidence="4 5" key="2">
    <citation type="submission" date="2019-12" db="EMBL/GenBank/DDBJ databases">
        <title>Enteriobacteria Tanzani isolates_8377-8380.</title>
        <authorList>
            <person name="Subbiah M."/>
            <person name="Call D."/>
        </authorList>
    </citation>
    <scope>NUCLEOTIDE SEQUENCE [LARGE SCALE GENOMIC DNA]</scope>
    <source>
        <strain evidence="3 5">8378wH8</strain>
        <strain evidence="2 4">8379wE6</strain>
    </source>
</reference>
<dbReference type="PATRIC" id="fig|562.7971.peg.4866"/>
<evidence type="ECO:0000313" key="1">
    <source>
        <dbReference type="EMBL" id="BAQ01387.1"/>
    </source>
</evidence>
<evidence type="ECO:0000313" key="3">
    <source>
        <dbReference type="EMBL" id="MWT20434.1"/>
    </source>
</evidence>
<dbReference type="EMBL" id="WTRC01000043">
    <property type="protein sequence ID" value="MWT20434.1"/>
    <property type="molecule type" value="Genomic_DNA"/>
</dbReference>
<dbReference type="RefSeq" id="WP_000697476.1">
    <property type="nucleotide sequence ID" value="NZ_AP027500.1"/>
</dbReference>
<evidence type="ECO:0000313" key="5">
    <source>
        <dbReference type="Proteomes" id="UP000462410"/>
    </source>
</evidence>
<dbReference type="EMBL" id="WTQQ01000037">
    <property type="protein sequence ID" value="MWR87691.1"/>
    <property type="molecule type" value="Genomic_DNA"/>
</dbReference>
<dbReference type="EMBL" id="AB812041">
    <property type="protein sequence ID" value="BAQ01387.1"/>
    <property type="molecule type" value="Genomic_DNA"/>
</dbReference>
<evidence type="ECO:0008006" key="6">
    <source>
        <dbReference type="Google" id="ProtNLM"/>
    </source>
</evidence>
<organism evidence="1">
    <name type="scientific">Escherichia coli</name>
    <dbReference type="NCBI Taxonomy" id="562"/>
    <lineage>
        <taxon>Bacteria</taxon>
        <taxon>Pseudomonadati</taxon>
        <taxon>Pseudomonadota</taxon>
        <taxon>Gammaproteobacteria</taxon>
        <taxon>Enterobacterales</taxon>
        <taxon>Enterobacteriaceae</taxon>
        <taxon>Escherichia</taxon>
    </lineage>
</organism>
<reference evidence="1" key="1">
    <citation type="journal article" date="2014" name="DNA Res.">
        <title>A complete view of the genetic diversity of the Escherichia coli O-antigen biosynthesis gene cluster.</title>
        <authorList>
            <person name="Iguchi A."/>
            <person name="Iyoda S."/>
            <person name="Kikuchi T."/>
            <person name="Ogura Y."/>
            <person name="Katsura K."/>
            <person name="Ohnishi M."/>
            <person name="Hayashi T."/>
            <person name="Thomson N.R."/>
        </authorList>
    </citation>
    <scope>NUCLEOTIDE SEQUENCE</scope>
    <source>
        <strain evidence="1">Feb-85</strain>
    </source>
</reference>
<evidence type="ECO:0000313" key="2">
    <source>
        <dbReference type="EMBL" id="MWR87691.1"/>
    </source>
</evidence>
<dbReference type="Proteomes" id="UP000462410">
    <property type="component" value="Unassembled WGS sequence"/>
</dbReference>
<proteinExistence type="predicted"/>
<dbReference type="SUPFAM" id="SSF53756">
    <property type="entry name" value="UDP-Glycosyltransferase/glycogen phosphorylase"/>
    <property type="match status" value="1"/>
</dbReference>
<sequence>MKILIADPLSEKGHLNFNLGVIEWFKNDQHITIDYYVSEYMQCAMQLVCKVFPDRDLDKTNIIKYKIKQLKILNDIISYANNHGYDKLIFLSYEVYSTAVYMNFMRLIRKNGLEIYLIEHNTIPTSFLKNIFYSIIPKKNITHIGLVTYISEYIKNKYKKNSLYIPHPMRKLPVREYRKEKTIKVFMPSFVEQKLKNEICDSFRKLGEGYLLCTKGMSGVLDNIIFKEYYDNYDEELTIADAIFIPQYFDYRVSGVFYEALQTHAKIFMSNCIFSQYMKTIFKDKIIIIDSWEEYICNHFVSEMNIPQVKKDVNENYFNHEGLKIVRENILCLE</sequence>
<gene>
    <name evidence="3" type="ORF">GP965_05760</name>
    <name evidence="2" type="ORF">GP979_05080</name>
</gene>
<accession>A0A0A8J5U3</accession>
<dbReference type="Proteomes" id="UP000436482">
    <property type="component" value="Unassembled WGS sequence"/>
</dbReference>
<dbReference type="AlphaFoldDB" id="A0A0A8J5U3"/>
<protein>
    <recommendedName>
        <fullName evidence="6">Glycosyltransferase family 1 protein</fullName>
    </recommendedName>
</protein>
<name>A0A0A8J5U3_ECOLX</name>
<evidence type="ECO:0000313" key="4">
    <source>
        <dbReference type="Proteomes" id="UP000436482"/>
    </source>
</evidence>